<dbReference type="EMBL" id="ABXX02000005">
    <property type="protein sequence ID" value="EEG70138.1"/>
    <property type="molecule type" value="Genomic_DNA"/>
</dbReference>
<sequence>MILHHAISAVLRRLLRFRKYFAFLIVHQRGRLLAKRFGDGVFLRFRRFLR</sequence>
<gene>
    <name evidence="1" type="ORF">BIFPSEUDO_04174</name>
</gene>
<dbReference type="AlphaFoldDB" id="C0BUT5"/>
<evidence type="ECO:0000313" key="1">
    <source>
        <dbReference type="EMBL" id="EEG70138.1"/>
    </source>
</evidence>
<comment type="caution">
    <text evidence="1">The sequence shown here is derived from an EMBL/GenBank/DDBJ whole genome shotgun (WGS) entry which is preliminary data.</text>
</comment>
<reference evidence="1 2" key="2">
    <citation type="submission" date="2009-02" db="EMBL/GenBank/DDBJ databases">
        <authorList>
            <person name="Fulton L."/>
            <person name="Clifton S."/>
            <person name="Fulton B."/>
            <person name="Xu J."/>
            <person name="Minx P."/>
            <person name="Pepin K.H."/>
            <person name="Johnson M."/>
            <person name="Bhonagiri V."/>
            <person name="Nash W.E."/>
            <person name="Mardis E.R."/>
            <person name="Wilson R.K."/>
        </authorList>
    </citation>
    <scope>NUCLEOTIDE SEQUENCE [LARGE SCALE GENOMIC DNA]</scope>
    <source>
        <strain evidence="1 2">DSM 20438</strain>
    </source>
</reference>
<reference evidence="1 2" key="1">
    <citation type="submission" date="2009-02" db="EMBL/GenBank/DDBJ databases">
        <title>Draft genome sequence of Bifidobacterium pseudocatenulatum (DSM 20438).</title>
        <authorList>
            <person name="Sudarsanam P."/>
            <person name="Ley R."/>
            <person name="Guruge J."/>
            <person name="Turnbaugh P.J."/>
            <person name="Mahowald M."/>
            <person name="Liep D."/>
            <person name="Gordon J."/>
        </authorList>
    </citation>
    <scope>NUCLEOTIDE SEQUENCE [LARGE SCALE GENOMIC DNA]</scope>
    <source>
        <strain evidence="1 2">DSM 20438</strain>
    </source>
</reference>
<name>C0BUT5_BIFPS</name>
<organism evidence="1 2">
    <name type="scientific">Bifidobacterium pseudocatenulatum DSM 20438 = JCM 1200 = LMG 10505</name>
    <dbReference type="NCBI Taxonomy" id="547043"/>
    <lineage>
        <taxon>Bacteria</taxon>
        <taxon>Bacillati</taxon>
        <taxon>Actinomycetota</taxon>
        <taxon>Actinomycetes</taxon>
        <taxon>Bifidobacteriales</taxon>
        <taxon>Bifidobacteriaceae</taxon>
        <taxon>Bifidobacterium</taxon>
    </lineage>
</organism>
<evidence type="ECO:0000313" key="2">
    <source>
        <dbReference type="Proteomes" id="UP000003875"/>
    </source>
</evidence>
<protein>
    <submittedName>
        <fullName evidence="1">Uncharacterized protein</fullName>
    </submittedName>
</protein>
<proteinExistence type="predicted"/>
<dbReference type="Proteomes" id="UP000003875">
    <property type="component" value="Unassembled WGS sequence"/>
</dbReference>
<accession>C0BUT5</accession>